<protein>
    <recommendedName>
        <fullName evidence="1">RNA-directed DNA polymerase</fullName>
        <ecNumber evidence="1">2.7.7.49</ecNumber>
    </recommendedName>
</protein>
<dbReference type="InterPro" id="IPR043502">
    <property type="entry name" value="DNA/RNA_pol_sf"/>
</dbReference>
<dbReference type="Gene3D" id="2.40.70.10">
    <property type="entry name" value="Acid Proteases"/>
    <property type="match status" value="1"/>
</dbReference>
<evidence type="ECO:0000256" key="5">
    <source>
        <dbReference type="ARBA" id="ARBA00022759"/>
    </source>
</evidence>
<feature type="domain" description="Integrase catalytic" evidence="12">
    <location>
        <begin position="933"/>
        <end position="1093"/>
    </location>
</feature>
<dbReference type="Gene3D" id="1.10.238.20">
    <property type="entry name" value="Pheromone/general odorant binding protein domain"/>
    <property type="match status" value="2"/>
</dbReference>
<dbReference type="Pfam" id="PF13975">
    <property type="entry name" value="gag-asp_proteas"/>
    <property type="match status" value="1"/>
</dbReference>
<dbReference type="CDD" id="cd09274">
    <property type="entry name" value="RNase_HI_RT_Ty3"/>
    <property type="match status" value="1"/>
</dbReference>
<dbReference type="InterPro" id="IPR050951">
    <property type="entry name" value="Retrovirus_Pol_polyprotein"/>
</dbReference>
<keyword evidence="4" id="KW-0540">Nuclease</keyword>
<dbReference type="InterPro" id="IPR001969">
    <property type="entry name" value="Aspartic_peptidase_AS"/>
</dbReference>
<dbReference type="PROSITE" id="PS50878">
    <property type="entry name" value="RT_POL"/>
    <property type="match status" value="1"/>
</dbReference>
<dbReference type="InterPro" id="IPR000477">
    <property type="entry name" value="RT_dom"/>
</dbReference>
<evidence type="ECO:0000256" key="7">
    <source>
        <dbReference type="ARBA" id="ARBA00022918"/>
    </source>
</evidence>
<evidence type="ECO:0000256" key="2">
    <source>
        <dbReference type="ARBA" id="ARBA00022679"/>
    </source>
</evidence>
<evidence type="ECO:0000256" key="1">
    <source>
        <dbReference type="ARBA" id="ARBA00012493"/>
    </source>
</evidence>
<keyword evidence="6" id="KW-0378">Hydrolase</keyword>
<proteinExistence type="predicted"/>
<evidence type="ECO:0000313" key="14">
    <source>
        <dbReference type="RefSeq" id="XP_052748932.1"/>
    </source>
</evidence>
<dbReference type="InterPro" id="IPR006170">
    <property type="entry name" value="PBP/GOBP"/>
</dbReference>
<dbReference type="InterPro" id="IPR036728">
    <property type="entry name" value="PBP_GOBP_sf"/>
</dbReference>
<dbReference type="CDD" id="cd23992">
    <property type="entry name" value="PBP_GOBP"/>
    <property type="match status" value="2"/>
</dbReference>
<dbReference type="Pfam" id="PF00665">
    <property type="entry name" value="rve"/>
    <property type="match status" value="1"/>
</dbReference>
<dbReference type="RefSeq" id="XP_052748932.1">
    <property type="nucleotide sequence ID" value="XM_052892972.1"/>
</dbReference>
<dbReference type="Gene3D" id="3.30.420.10">
    <property type="entry name" value="Ribonuclease H-like superfamily/Ribonuclease H"/>
    <property type="match status" value="1"/>
</dbReference>
<feature type="domain" description="Peptidase A2" evidence="10">
    <location>
        <begin position="333"/>
        <end position="412"/>
    </location>
</feature>
<evidence type="ECO:0000256" key="6">
    <source>
        <dbReference type="ARBA" id="ARBA00022801"/>
    </source>
</evidence>
<dbReference type="SMART" id="SM00708">
    <property type="entry name" value="PhBP"/>
    <property type="match status" value="2"/>
</dbReference>
<dbReference type="EC" id="2.7.7.49" evidence="1"/>
<feature type="signal peptide" evidence="9">
    <location>
        <begin position="1"/>
        <end position="18"/>
    </location>
</feature>
<dbReference type="PANTHER" id="PTHR37984:SF5">
    <property type="entry name" value="PROTEIN NYNRIN-LIKE"/>
    <property type="match status" value="1"/>
</dbReference>
<reference evidence="14" key="1">
    <citation type="submission" date="2025-08" db="UniProtKB">
        <authorList>
            <consortium name="RefSeq"/>
        </authorList>
    </citation>
    <scope>IDENTIFICATION</scope>
    <source>
        <tissue evidence="14">Whole larvae</tissue>
    </source>
</reference>
<evidence type="ECO:0000256" key="4">
    <source>
        <dbReference type="ARBA" id="ARBA00022722"/>
    </source>
</evidence>
<evidence type="ECO:0000256" key="9">
    <source>
        <dbReference type="SAM" id="SignalP"/>
    </source>
</evidence>
<dbReference type="InterPro" id="IPR043128">
    <property type="entry name" value="Rev_trsase/Diguanyl_cyclase"/>
</dbReference>
<feature type="compositionally biased region" description="Low complexity" evidence="8">
    <location>
        <begin position="1186"/>
        <end position="1196"/>
    </location>
</feature>
<accession>A0ABM3MBY5</accession>
<dbReference type="Pfam" id="PF01395">
    <property type="entry name" value="PBP_GOBP"/>
    <property type="match status" value="2"/>
</dbReference>
<dbReference type="SUPFAM" id="SSF56672">
    <property type="entry name" value="DNA/RNA polymerases"/>
    <property type="match status" value="1"/>
</dbReference>
<keyword evidence="5" id="KW-0255">Endonuclease</keyword>
<dbReference type="PANTHER" id="PTHR37984">
    <property type="entry name" value="PROTEIN CBG26694"/>
    <property type="match status" value="1"/>
</dbReference>
<dbReference type="Gene3D" id="3.10.10.10">
    <property type="entry name" value="HIV Type 1 Reverse Transcriptase, subunit A, domain 1"/>
    <property type="match status" value="1"/>
</dbReference>
<dbReference type="PROSITE" id="PS50175">
    <property type="entry name" value="ASP_PROT_RETROV"/>
    <property type="match status" value="1"/>
</dbReference>
<dbReference type="InterPro" id="IPR041373">
    <property type="entry name" value="RT_RNaseH"/>
</dbReference>
<keyword evidence="2" id="KW-0808">Transferase</keyword>
<keyword evidence="9" id="KW-0732">Signal</keyword>
<sequence length="1349" mass="151512">MPSVKLFVSVMVIGLASAAQRKVKFPPEVATEIIQAASQCVIESGVNPELLIKFANYDGKIIEDEQFNKFAYCTLVKTGYGKRNGRVKLDKAIAIMPKDVDKDAVRKIMEECNEETGKDAPQTAFKIFKCLNEKSPVIMTMIYVKAEQYRSEYIRDAFIAGISSQKIRQRLLENFELSLDQAFNQAISLEMAEINSLAYNGNSLPLNSADAVISSNSQKKTQICSLNNNDVSTVRDNLVESTLAAASNKRRCFFCGSNVIHQRIKCPALNSTCQICSKKGHFANVCRSKQTMNAAVTNENDTNYSVEVAAISAASLPSLHKATVPVIINNYRAEALIDTGSSISFINEELVQLLKLRQKPCQQIITLASLNHTSPVTCYCNVTIQLYNHSYSNAKLLVVRNLCTDIILGHDLLKNHHSLELQFGGPRDSLKICNVMAANLPNATLFSNLSPNIKPVAIKSRRYNDDDQKFISEEIQKLLKDGIIEPSMSSWRAQVLVTGGGTHRKRLVIDYSRTINKFTELDAYPLPNIEFLVSKIAQNKYFSQIDLKSAYHQVPILQKERPYTAFEACGKLYQFTRIPFGVTNGVSAFQRTMQYIIDNENLTDTYAYLDDVTVCGKDKLTHDANLAKFMTAVEKYKITLNKDKCKFGSESINLLGYTIENNTVKPDKERLKPLLSMPAPTDLTSLKKILGMFAHFSRWINNYSEKISPLITNNSFPLSHEASESFESIKKDIANAALVAIDDTQMFTVETDASDHALAATLSQNGRPVAFFSRSLTDSERNHSSIEKEASAIVESLRKWRHHLIGKYFLLITDQQSVSFMFNQKHTSKIKNEKIERWRLELSCFKFDIVYRPGRQNIVSDTLSRVCASTFSRKNLYQLHNTLCHPGITRMAHWVRSKNLPYSLAEIKDMTASCPICAEIKPRFANSKGRLIKATSPFERLSLDFKGPLPSNTENKYILTVVDEFSRFPFAYPCKDVSSGTVITCLKDLFFTFGTPLYIHSDRGAGFMSQEFKDFLLRNNIACSRTTPYNPEGNGQVERLNGTLWRTIQLSLRSKNLDMRYWEQVLPVALHSIRSLLCTATNATPHDKLLCFPRRSGNGISLPSWLMIPGPILLKKSVRKSKYDPLVEEVELLESNPNYSLVRFADGREDTVSNRHLAPINRSVGDIANTDEIENSDRSRTDTDTESYNTTTETDNLNADGTGPSMVVDSSQRLILLLLAIATVGYAEQRTALYPAEKVGQFLGIFTNCISEAGATEDSLIKLKEVKLSDDKNFNKYLYCVLVTSGYSDKDGHVTEEKTVELFPESDRKIVKEVIEECNKNQGIEAADAALAFYKCFIEKSPVVLVIRQ</sequence>
<dbReference type="CDD" id="cd01647">
    <property type="entry name" value="RT_LTR"/>
    <property type="match status" value="1"/>
</dbReference>
<feature type="region of interest" description="Disordered" evidence="8">
    <location>
        <begin position="1168"/>
        <end position="1203"/>
    </location>
</feature>
<name>A0ABM3MBY5_GALME</name>
<organism evidence="13 14">
    <name type="scientific">Galleria mellonella</name>
    <name type="common">Greater wax moth</name>
    <dbReference type="NCBI Taxonomy" id="7137"/>
    <lineage>
        <taxon>Eukaryota</taxon>
        <taxon>Metazoa</taxon>
        <taxon>Ecdysozoa</taxon>
        <taxon>Arthropoda</taxon>
        <taxon>Hexapoda</taxon>
        <taxon>Insecta</taxon>
        <taxon>Pterygota</taxon>
        <taxon>Neoptera</taxon>
        <taxon>Endopterygota</taxon>
        <taxon>Lepidoptera</taxon>
        <taxon>Glossata</taxon>
        <taxon>Ditrysia</taxon>
        <taxon>Pyraloidea</taxon>
        <taxon>Pyralidae</taxon>
        <taxon>Galleriinae</taxon>
        <taxon>Galleria</taxon>
    </lineage>
</organism>
<dbReference type="SUPFAM" id="SSF53098">
    <property type="entry name" value="Ribonuclease H-like"/>
    <property type="match status" value="1"/>
</dbReference>
<dbReference type="InterPro" id="IPR001995">
    <property type="entry name" value="Peptidase_A2_cat"/>
</dbReference>
<dbReference type="SUPFAM" id="SSF47565">
    <property type="entry name" value="Insect pheromone/odorant-binding proteins"/>
    <property type="match status" value="2"/>
</dbReference>
<dbReference type="Pfam" id="PF17917">
    <property type="entry name" value="RT_RNaseH"/>
    <property type="match status" value="1"/>
</dbReference>
<dbReference type="InterPro" id="IPR021109">
    <property type="entry name" value="Peptidase_aspartic_dom_sf"/>
</dbReference>
<keyword evidence="13" id="KW-1185">Reference proteome</keyword>
<evidence type="ECO:0000259" key="12">
    <source>
        <dbReference type="PROSITE" id="PS50994"/>
    </source>
</evidence>
<evidence type="ECO:0000256" key="8">
    <source>
        <dbReference type="SAM" id="MobiDB-lite"/>
    </source>
</evidence>
<dbReference type="InterPro" id="IPR001584">
    <property type="entry name" value="Integrase_cat-core"/>
</dbReference>
<dbReference type="InterPro" id="IPR036397">
    <property type="entry name" value="RNaseH_sf"/>
</dbReference>
<feature type="chain" id="PRO_5045940133" description="RNA-directed DNA polymerase" evidence="9">
    <location>
        <begin position="19"/>
        <end position="1349"/>
    </location>
</feature>
<dbReference type="Pfam" id="PF00078">
    <property type="entry name" value="RVT_1"/>
    <property type="match status" value="1"/>
</dbReference>
<keyword evidence="3" id="KW-0548">Nucleotidyltransferase</keyword>
<keyword evidence="7" id="KW-0695">RNA-directed DNA polymerase</keyword>
<dbReference type="CDD" id="cd00303">
    <property type="entry name" value="retropepsin_like"/>
    <property type="match status" value="1"/>
</dbReference>
<dbReference type="Gene3D" id="4.10.60.10">
    <property type="entry name" value="Zinc finger, CCHC-type"/>
    <property type="match status" value="1"/>
</dbReference>
<dbReference type="Proteomes" id="UP001652740">
    <property type="component" value="Unplaced"/>
</dbReference>
<evidence type="ECO:0000256" key="3">
    <source>
        <dbReference type="ARBA" id="ARBA00022695"/>
    </source>
</evidence>
<dbReference type="GeneID" id="113518247"/>
<dbReference type="InterPro" id="IPR001878">
    <property type="entry name" value="Znf_CCHC"/>
</dbReference>
<dbReference type="SMART" id="SM00343">
    <property type="entry name" value="ZnF_C2HC"/>
    <property type="match status" value="2"/>
</dbReference>
<dbReference type="PROSITE" id="PS50994">
    <property type="entry name" value="INTEGRASE"/>
    <property type="match status" value="1"/>
</dbReference>
<evidence type="ECO:0000259" key="10">
    <source>
        <dbReference type="PROSITE" id="PS50175"/>
    </source>
</evidence>
<dbReference type="InterPro" id="IPR012337">
    <property type="entry name" value="RNaseH-like_sf"/>
</dbReference>
<gene>
    <name evidence="14" type="primary">LOC113518247</name>
</gene>
<evidence type="ECO:0000313" key="13">
    <source>
        <dbReference type="Proteomes" id="UP001652740"/>
    </source>
</evidence>
<dbReference type="SUPFAM" id="SSF50630">
    <property type="entry name" value="Acid proteases"/>
    <property type="match status" value="1"/>
</dbReference>
<evidence type="ECO:0000259" key="11">
    <source>
        <dbReference type="PROSITE" id="PS50878"/>
    </source>
</evidence>
<feature type="domain" description="Reverse transcriptase" evidence="11">
    <location>
        <begin position="459"/>
        <end position="659"/>
    </location>
</feature>
<dbReference type="PROSITE" id="PS00141">
    <property type="entry name" value="ASP_PROTEASE"/>
    <property type="match status" value="1"/>
</dbReference>
<dbReference type="Gene3D" id="3.30.70.270">
    <property type="match status" value="2"/>
</dbReference>